<dbReference type="AlphaFoldDB" id="A0A841L6Q9"/>
<dbReference type="InterPro" id="IPR019887">
    <property type="entry name" value="Tscrpt_reg_AsnC/Lrp_C"/>
</dbReference>
<dbReference type="GO" id="GO:0003677">
    <property type="term" value="F:DNA binding"/>
    <property type="evidence" value="ECO:0007669"/>
    <property type="project" value="UniProtKB-KW"/>
</dbReference>
<gene>
    <name evidence="2" type="ORF">FHS79_002097</name>
</gene>
<evidence type="ECO:0000313" key="2">
    <source>
        <dbReference type="EMBL" id="MBB6227916.1"/>
    </source>
</evidence>
<reference evidence="2 3" key="1">
    <citation type="submission" date="2020-08" db="EMBL/GenBank/DDBJ databases">
        <title>Genomic Encyclopedia of Type Strains, Phase IV (KMG-IV): sequencing the most valuable type-strain genomes for metagenomic binning, comparative biology and taxonomic classification.</title>
        <authorList>
            <person name="Goeker M."/>
        </authorList>
    </citation>
    <scope>NUCLEOTIDE SEQUENCE [LARGE SCALE GENOMIC DNA]</scope>
    <source>
        <strain evidence="2 3">DSM 102189</strain>
    </source>
</reference>
<comment type="caution">
    <text evidence="2">The sequence shown here is derived from an EMBL/GenBank/DDBJ whole genome shotgun (WGS) entry which is preliminary data.</text>
</comment>
<name>A0A841L6Q9_9SPHN</name>
<keyword evidence="3" id="KW-1185">Reference proteome</keyword>
<evidence type="ECO:0000313" key="3">
    <source>
        <dbReference type="Proteomes" id="UP000538147"/>
    </source>
</evidence>
<proteinExistence type="predicted"/>
<dbReference type="InterPro" id="IPR011008">
    <property type="entry name" value="Dimeric_a/b-barrel"/>
</dbReference>
<organism evidence="2 3">
    <name type="scientific">Polymorphobacter multimanifer</name>
    <dbReference type="NCBI Taxonomy" id="1070431"/>
    <lineage>
        <taxon>Bacteria</taxon>
        <taxon>Pseudomonadati</taxon>
        <taxon>Pseudomonadota</taxon>
        <taxon>Alphaproteobacteria</taxon>
        <taxon>Sphingomonadales</taxon>
        <taxon>Sphingosinicellaceae</taxon>
        <taxon>Polymorphobacter</taxon>
    </lineage>
</organism>
<dbReference type="Proteomes" id="UP000538147">
    <property type="component" value="Unassembled WGS sequence"/>
</dbReference>
<evidence type="ECO:0000259" key="1">
    <source>
        <dbReference type="Pfam" id="PF01037"/>
    </source>
</evidence>
<feature type="domain" description="Transcription regulator AsnC/Lrp ligand binding" evidence="1">
    <location>
        <begin position="6"/>
        <end position="75"/>
    </location>
</feature>
<dbReference type="Pfam" id="PF01037">
    <property type="entry name" value="AsnC_trans_reg"/>
    <property type="match status" value="1"/>
</dbReference>
<sequence>MQTFFISVSCERGQTYTVGREILKAVPGVREVSAISGKWDLLVKLVIEEGFDVGQLVNEKLAAVPGIRRTKTQVAYFVYNPDDVFF</sequence>
<protein>
    <submittedName>
        <fullName evidence="2">DNA-binding Lrp family transcriptional regulator</fullName>
    </submittedName>
</protein>
<keyword evidence="2" id="KW-0238">DNA-binding</keyword>
<accession>A0A841L6Q9</accession>
<dbReference type="Gene3D" id="3.30.70.920">
    <property type="match status" value="1"/>
</dbReference>
<dbReference type="EMBL" id="JACIIV010000013">
    <property type="protein sequence ID" value="MBB6227916.1"/>
    <property type="molecule type" value="Genomic_DNA"/>
</dbReference>
<dbReference type="SUPFAM" id="SSF54909">
    <property type="entry name" value="Dimeric alpha+beta barrel"/>
    <property type="match status" value="1"/>
</dbReference>
<dbReference type="RefSeq" id="WP_184199313.1">
    <property type="nucleotide sequence ID" value="NZ_JACIIV010000013.1"/>
</dbReference>